<feature type="transmembrane region" description="Helical" evidence="7">
    <location>
        <begin position="176"/>
        <end position="193"/>
    </location>
</feature>
<keyword evidence="9" id="KW-1185">Reference proteome</keyword>
<feature type="transmembrane region" description="Helical" evidence="7">
    <location>
        <begin position="122"/>
        <end position="143"/>
    </location>
</feature>
<feature type="transmembrane region" description="Helical" evidence="7">
    <location>
        <begin position="205"/>
        <end position="225"/>
    </location>
</feature>
<evidence type="ECO:0000256" key="4">
    <source>
        <dbReference type="ARBA" id="ARBA00022692"/>
    </source>
</evidence>
<dbReference type="RefSeq" id="WP_135977730.1">
    <property type="nucleotide sequence ID" value="NZ_BQKC01000001.1"/>
</dbReference>
<comment type="subcellular location">
    <subcellularLocation>
        <location evidence="7">Cell membrane</location>
        <topology evidence="7">Multi-pass membrane protein</topology>
    </subcellularLocation>
</comment>
<organism evidence="8 9">
    <name type="scientific">Granulimonas faecalis</name>
    <dbReference type="NCBI Taxonomy" id="2894155"/>
    <lineage>
        <taxon>Bacteria</taxon>
        <taxon>Bacillati</taxon>
        <taxon>Actinomycetota</taxon>
        <taxon>Coriobacteriia</taxon>
        <taxon>Coriobacteriales</taxon>
        <taxon>Kribbibacteriaceae</taxon>
        <taxon>Granulimonas</taxon>
    </lineage>
</organism>
<evidence type="ECO:0000256" key="5">
    <source>
        <dbReference type="ARBA" id="ARBA00022989"/>
    </source>
</evidence>
<dbReference type="Proteomes" id="UP001055025">
    <property type="component" value="Unassembled WGS sequence"/>
</dbReference>
<keyword evidence="2 7" id="KW-1003">Cell membrane</keyword>
<name>A0AAV5B2Q7_9ACTN</name>
<evidence type="ECO:0000256" key="6">
    <source>
        <dbReference type="ARBA" id="ARBA00023136"/>
    </source>
</evidence>
<dbReference type="AlphaFoldDB" id="A0AAV5B2Q7"/>
<gene>
    <name evidence="7 8" type="primary">lgt</name>
    <name evidence="8" type="ORF">ATOP_06740</name>
</gene>
<evidence type="ECO:0000256" key="7">
    <source>
        <dbReference type="HAMAP-Rule" id="MF_01147"/>
    </source>
</evidence>
<protein>
    <recommendedName>
        <fullName evidence="7">Phosphatidylglycerol--prolipoprotein diacylglyceryl transferase</fullName>
        <ecNumber evidence="7">2.5.1.145</ecNumber>
    </recommendedName>
</protein>
<keyword evidence="6 7" id="KW-0472">Membrane</keyword>
<evidence type="ECO:0000313" key="9">
    <source>
        <dbReference type="Proteomes" id="UP001055025"/>
    </source>
</evidence>
<dbReference type="PANTHER" id="PTHR30589:SF0">
    <property type="entry name" value="PHOSPHATIDYLGLYCEROL--PROLIPOPROTEIN DIACYLGLYCERYL TRANSFERASE"/>
    <property type="match status" value="1"/>
</dbReference>
<evidence type="ECO:0000256" key="1">
    <source>
        <dbReference type="ARBA" id="ARBA00007150"/>
    </source>
</evidence>
<feature type="transmembrane region" description="Helical" evidence="7">
    <location>
        <begin position="98"/>
        <end position="115"/>
    </location>
</feature>
<keyword evidence="3 7" id="KW-0808">Transferase</keyword>
<keyword evidence="5 7" id="KW-1133">Transmembrane helix</keyword>
<feature type="transmembrane region" description="Helical" evidence="7">
    <location>
        <begin position="55"/>
        <end position="78"/>
    </location>
</feature>
<evidence type="ECO:0000313" key="8">
    <source>
        <dbReference type="EMBL" id="GJM55019.1"/>
    </source>
</evidence>
<dbReference type="GO" id="GO:0008961">
    <property type="term" value="F:phosphatidylglycerol-prolipoprotein diacylglyceryl transferase activity"/>
    <property type="evidence" value="ECO:0007669"/>
    <property type="project" value="UniProtKB-UniRule"/>
</dbReference>
<feature type="transmembrane region" description="Helical" evidence="7">
    <location>
        <begin position="237"/>
        <end position="258"/>
    </location>
</feature>
<dbReference type="EMBL" id="BQKC01000001">
    <property type="protein sequence ID" value="GJM55019.1"/>
    <property type="molecule type" value="Genomic_DNA"/>
</dbReference>
<comment type="similarity">
    <text evidence="1 7">Belongs to the Lgt family.</text>
</comment>
<reference evidence="8" key="1">
    <citation type="journal article" date="2022" name="Int. J. Syst. Evol. Microbiol.">
        <title>Granulimonas faecalis gen. nov., sp. nov., and Leptogranulimonas caecicola gen. nov., sp. nov., novel lactate-producing Atopobiaceae bacteria isolated from mouse intestines, and an emended description of the family Atopobiaceae.</title>
        <authorList>
            <person name="Morinaga K."/>
            <person name="Kusada H."/>
            <person name="Sakamoto S."/>
            <person name="Murakami T."/>
            <person name="Toyoda A."/>
            <person name="Mori H."/>
            <person name="Meng X.Y."/>
            <person name="Takashino M."/>
            <person name="Murotomi K."/>
            <person name="Tamaki H."/>
        </authorList>
    </citation>
    <scope>NUCLEOTIDE SEQUENCE</scope>
    <source>
        <strain evidence="8">OPF53</strain>
    </source>
</reference>
<sequence>MLNELYHSLSPVAFELGPLVVRWYGLAYLAAFVVGGLVIGRIVKRWSLDLSADDIMTGVIGVAFGAIIGGRLGYVLFYGAGYYWAHPLEILAFSQGGMSFHGGLVGAILGGIIACRPFHISVATFCDLGVIVAPIGLFFGRLANFVNGELWGKPTDLPWGVVFETGGAVARHPSQLYEAFLEGIVLFAILYALSRKLPPRPQGTFLGWFLVLYGCFRILVEFVRVPDAQLGYLFGPITMGQVLSLPLVAAGVAVLVWAHKTRRPQRGHTYDTTQGADRPVD</sequence>
<evidence type="ECO:0000256" key="2">
    <source>
        <dbReference type="ARBA" id="ARBA00022475"/>
    </source>
</evidence>
<comment type="catalytic activity">
    <reaction evidence="7">
        <text>L-cysteinyl-[prolipoprotein] + a 1,2-diacyl-sn-glycero-3-phospho-(1'-sn-glycerol) = an S-1,2-diacyl-sn-glyceryl-L-cysteinyl-[prolipoprotein] + sn-glycerol 1-phosphate + H(+)</text>
        <dbReference type="Rhea" id="RHEA:56712"/>
        <dbReference type="Rhea" id="RHEA-COMP:14679"/>
        <dbReference type="Rhea" id="RHEA-COMP:14680"/>
        <dbReference type="ChEBI" id="CHEBI:15378"/>
        <dbReference type="ChEBI" id="CHEBI:29950"/>
        <dbReference type="ChEBI" id="CHEBI:57685"/>
        <dbReference type="ChEBI" id="CHEBI:64716"/>
        <dbReference type="ChEBI" id="CHEBI:140658"/>
        <dbReference type="EC" id="2.5.1.145"/>
    </reaction>
</comment>
<feature type="binding site" evidence="7">
    <location>
        <position position="141"/>
    </location>
    <ligand>
        <name>a 1,2-diacyl-sn-glycero-3-phospho-(1'-sn-glycerol)</name>
        <dbReference type="ChEBI" id="CHEBI:64716"/>
    </ligand>
</feature>
<dbReference type="Pfam" id="PF01790">
    <property type="entry name" value="LGT"/>
    <property type="match status" value="1"/>
</dbReference>
<dbReference type="PROSITE" id="PS01311">
    <property type="entry name" value="LGT"/>
    <property type="match status" value="1"/>
</dbReference>
<comment type="caution">
    <text evidence="8">The sequence shown here is derived from an EMBL/GenBank/DDBJ whole genome shotgun (WGS) entry which is preliminary data.</text>
</comment>
<comment type="function">
    <text evidence="7">Catalyzes the transfer of the diacylglyceryl group from phosphatidylglycerol to the sulfhydryl group of the N-terminal cysteine of a prolipoprotein, the first step in the formation of mature lipoproteins.</text>
</comment>
<dbReference type="InterPro" id="IPR001640">
    <property type="entry name" value="Lgt"/>
</dbReference>
<dbReference type="NCBIfam" id="TIGR00544">
    <property type="entry name" value="lgt"/>
    <property type="match status" value="1"/>
</dbReference>
<dbReference type="GO" id="GO:0042158">
    <property type="term" value="P:lipoprotein biosynthetic process"/>
    <property type="evidence" value="ECO:0007669"/>
    <property type="project" value="UniProtKB-UniRule"/>
</dbReference>
<feature type="transmembrane region" description="Helical" evidence="7">
    <location>
        <begin position="20"/>
        <end position="43"/>
    </location>
</feature>
<proteinExistence type="inferred from homology"/>
<evidence type="ECO:0000256" key="3">
    <source>
        <dbReference type="ARBA" id="ARBA00022679"/>
    </source>
</evidence>
<dbReference type="HAMAP" id="MF_01147">
    <property type="entry name" value="Lgt"/>
    <property type="match status" value="1"/>
</dbReference>
<accession>A0AAV5B2Q7</accession>
<keyword evidence="4 7" id="KW-0812">Transmembrane</keyword>
<dbReference type="PANTHER" id="PTHR30589">
    <property type="entry name" value="PROLIPOPROTEIN DIACYLGLYCERYL TRANSFERASE"/>
    <property type="match status" value="1"/>
</dbReference>
<comment type="pathway">
    <text evidence="7">Protein modification; lipoprotein biosynthesis (diacylglyceryl transfer).</text>
</comment>
<dbReference type="EC" id="2.5.1.145" evidence="7"/>
<dbReference type="GO" id="GO:0005886">
    <property type="term" value="C:plasma membrane"/>
    <property type="evidence" value="ECO:0007669"/>
    <property type="project" value="UniProtKB-SubCell"/>
</dbReference>